<dbReference type="GO" id="GO:0022857">
    <property type="term" value="F:transmembrane transporter activity"/>
    <property type="evidence" value="ECO:0007669"/>
    <property type="project" value="InterPro"/>
</dbReference>
<dbReference type="PANTHER" id="PTHR31806:SF1">
    <property type="entry name" value="PURINE-CYTOSINE PERMEASE FCY2-RELATED"/>
    <property type="match status" value="1"/>
</dbReference>
<dbReference type="Proteomes" id="UP000006637">
    <property type="component" value="Chromosome"/>
</dbReference>
<feature type="transmembrane region" description="Helical" evidence="9">
    <location>
        <begin position="341"/>
        <end position="359"/>
    </location>
</feature>
<evidence type="ECO:0000256" key="5">
    <source>
        <dbReference type="ARBA" id="ARBA00022989"/>
    </source>
</evidence>
<dbReference type="InterPro" id="IPR026030">
    <property type="entry name" value="Pur-cyt_permease_Fcy2/21/22"/>
</dbReference>
<dbReference type="PIRSF" id="PIRSF002744">
    <property type="entry name" value="Pur-cyt_permease"/>
    <property type="match status" value="1"/>
</dbReference>
<dbReference type="STRING" id="266117.Rxyl_0460"/>
<keyword evidence="4 9" id="KW-0812">Transmembrane</keyword>
<dbReference type="EMBL" id="CP000386">
    <property type="protein sequence ID" value="ABG03434.1"/>
    <property type="molecule type" value="Genomic_DNA"/>
</dbReference>
<dbReference type="eggNOG" id="COG1457">
    <property type="taxonomic scope" value="Bacteria"/>
</dbReference>
<dbReference type="KEGG" id="rxy:Rxyl_0460"/>
<gene>
    <name evidence="10" type="ordered locus">Rxyl_0460</name>
</gene>
<dbReference type="GO" id="GO:0005886">
    <property type="term" value="C:plasma membrane"/>
    <property type="evidence" value="ECO:0007669"/>
    <property type="project" value="TreeGrafter"/>
</dbReference>
<dbReference type="Pfam" id="PF02133">
    <property type="entry name" value="Transp_cyt_pur"/>
    <property type="match status" value="1"/>
</dbReference>
<organism evidence="10 11">
    <name type="scientific">Rubrobacter xylanophilus (strain DSM 9941 / JCM 11954 / NBRC 16129 / PRD-1)</name>
    <dbReference type="NCBI Taxonomy" id="266117"/>
    <lineage>
        <taxon>Bacteria</taxon>
        <taxon>Bacillati</taxon>
        <taxon>Actinomycetota</taxon>
        <taxon>Rubrobacteria</taxon>
        <taxon>Rubrobacterales</taxon>
        <taxon>Rubrobacteraceae</taxon>
        <taxon>Rubrobacter</taxon>
    </lineage>
</organism>
<dbReference type="Gene3D" id="1.10.4160.10">
    <property type="entry name" value="Hydantoin permease"/>
    <property type="match status" value="1"/>
</dbReference>
<evidence type="ECO:0000256" key="6">
    <source>
        <dbReference type="ARBA" id="ARBA00023136"/>
    </source>
</evidence>
<feature type="transmembrane region" description="Helical" evidence="9">
    <location>
        <begin position="261"/>
        <end position="283"/>
    </location>
</feature>
<dbReference type="CDD" id="cd11484">
    <property type="entry name" value="SLC-NCS1sbd_CobB-like"/>
    <property type="match status" value="1"/>
</dbReference>
<feature type="transmembrane region" description="Helical" evidence="9">
    <location>
        <begin position="160"/>
        <end position="181"/>
    </location>
</feature>
<evidence type="ECO:0000256" key="2">
    <source>
        <dbReference type="ARBA" id="ARBA00008974"/>
    </source>
</evidence>
<dbReference type="RefSeq" id="WP_011563452.1">
    <property type="nucleotide sequence ID" value="NC_008148.1"/>
</dbReference>
<keyword evidence="11" id="KW-1185">Reference proteome</keyword>
<evidence type="ECO:0000313" key="11">
    <source>
        <dbReference type="Proteomes" id="UP000006637"/>
    </source>
</evidence>
<dbReference type="PhylomeDB" id="Q1AYU4"/>
<name>Q1AYU4_RUBXD</name>
<feature type="region of interest" description="Disordered" evidence="8">
    <location>
        <begin position="480"/>
        <end position="502"/>
    </location>
</feature>
<feature type="transmembrane region" description="Helical" evidence="9">
    <location>
        <begin position="117"/>
        <end position="140"/>
    </location>
</feature>
<comment type="similarity">
    <text evidence="2 7">Belongs to the purine-cytosine permease (2.A.39) family.</text>
</comment>
<evidence type="ECO:0000256" key="4">
    <source>
        <dbReference type="ARBA" id="ARBA00022692"/>
    </source>
</evidence>
<dbReference type="OrthoDB" id="9809167at2"/>
<dbReference type="PANTHER" id="PTHR31806">
    <property type="entry name" value="PURINE-CYTOSINE PERMEASE FCY2-RELATED"/>
    <property type="match status" value="1"/>
</dbReference>
<proteinExistence type="inferred from homology"/>
<feature type="transmembrane region" description="Helical" evidence="9">
    <location>
        <begin position="371"/>
        <end position="392"/>
    </location>
</feature>
<reference evidence="10 11" key="1">
    <citation type="submission" date="2006-06" db="EMBL/GenBank/DDBJ databases">
        <title>Complete sequence of Rubrobacter xylanophilus DSM 9941.</title>
        <authorList>
            <consortium name="US DOE Joint Genome Institute"/>
            <person name="Copeland A."/>
            <person name="Lucas S."/>
            <person name="Lapidus A."/>
            <person name="Barry K."/>
            <person name="Detter J.C."/>
            <person name="Glavina del Rio T."/>
            <person name="Hammon N."/>
            <person name="Israni S."/>
            <person name="Dalin E."/>
            <person name="Tice H."/>
            <person name="Pitluck S."/>
            <person name="Munk A.C."/>
            <person name="Brettin T."/>
            <person name="Bruce D."/>
            <person name="Han C."/>
            <person name="Tapia R."/>
            <person name="Gilna P."/>
            <person name="Schmutz J."/>
            <person name="Larimer F."/>
            <person name="Land M."/>
            <person name="Hauser L."/>
            <person name="Kyrpides N."/>
            <person name="Lykidis A."/>
            <person name="da Costa M.S."/>
            <person name="Rainey F.A."/>
            <person name="Empadinhas N."/>
            <person name="Jolivet E."/>
            <person name="Battista J.R."/>
            <person name="Richardson P."/>
        </authorList>
    </citation>
    <scope>NUCLEOTIDE SEQUENCE [LARGE SCALE GENOMIC DNA]</scope>
    <source>
        <strain evidence="11">DSM 9941 / NBRC 16129 / PRD-1</strain>
    </source>
</reference>
<evidence type="ECO:0000256" key="8">
    <source>
        <dbReference type="SAM" id="MobiDB-lite"/>
    </source>
</evidence>
<protein>
    <submittedName>
        <fullName evidence="10">Permease for cytosine/purines, uracil, thiamine, allantoin</fullName>
    </submittedName>
</protein>
<keyword evidence="6 7" id="KW-0472">Membrane</keyword>
<feature type="transmembrane region" description="Helical" evidence="9">
    <location>
        <begin position="193"/>
        <end position="213"/>
    </location>
</feature>
<comment type="subcellular location">
    <subcellularLocation>
        <location evidence="1">Membrane</location>
        <topology evidence="1">Multi-pass membrane protein</topology>
    </subcellularLocation>
</comment>
<feature type="transmembrane region" description="Helical" evidence="9">
    <location>
        <begin position="453"/>
        <end position="472"/>
    </location>
</feature>
<dbReference type="AlphaFoldDB" id="Q1AYU4"/>
<keyword evidence="5 9" id="KW-1133">Transmembrane helix</keyword>
<evidence type="ECO:0000256" key="9">
    <source>
        <dbReference type="SAM" id="Phobius"/>
    </source>
</evidence>
<evidence type="ECO:0000256" key="3">
    <source>
        <dbReference type="ARBA" id="ARBA00022448"/>
    </source>
</evidence>
<evidence type="ECO:0000256" key="7">
    <source>
        <dbReference type="PIRNR" id="PIRNR002744"/>
    </source>
</evidence>
<feature type="transmembrane region" description="Helical" evidence="9">
    <location>
        <begin position="46"/>
        <end position="70"/>
    </location>
</feature>
<dbReference type="HOGENOM" id="CLU_026016_3_0_11"/>
<evidence type="ECO:0000313" key="10">
    <source>
        <dbReference type="EMBL" id="ABG03434.1"/>
    </source>
</evidence>
<accession>Q1AYU4</accession>
<sequence>MSGHHEVEEVLEHEREELEEAIHIEKHNSIEPVPEEYKDAKPLHQFWIWAGANIAPINWVLGALGIVLGLGLWETVLTLAVGNLLGMLLFGSFVLMGQRTGVTQMVLSRSAFGRRGAYLPAIFQIIIPTGWIAINTWIILDLTATLLELLGIPGTALTKVIVVLVIMATQVGLATLGFYAIRSFEKWTVPPTLLILVAMSVVAWTGGDVNWSFAGEAEGAERWTAMSQVMTAIGIGWGIGWLPYASDYSRFVPRATSRKRLFWASALGQFVPVLWLGLLGASIATTGTGVDPGLVIVQIFGALAIPVLFLVVHGPIATNILNVYSMSVAALAVDIKIPRHVLSVIVGFFATLFTIYLVFAGDLAKNLDAWLASVVAWVSPWAAIMFIHYYIIRRENIDVAALYQRPGESRVGDINWGAIACLVIGLAVTWSFLYGLVPVLQGPFARALNGLDLSWAVGLTVTGALYYGLYRLGLVNPGGSRSGEEARQATPAEEPAQRGTGV</sequence>
<evidence type="ECO:0000256" key="1">
    <source>
        <dbReference type="ARBA" id="ARBA00004141"/>
    </source>
</evidence>
<feature type="transmembrane region" description="Helical" evidence="9">
    <location>
        <begin position="225"/>
        <end position="245"/>
    </location>
</feature>
<dbReference type="InterPro" id="IPR001248">
    <property type="entry name" value="Pur-cyt_permease"/>
</dbReference>
<keyword evidence="3 7" id="KW-0813">Transport</keyword>
<feature type="transmembrane region" description="Helical" evidence="9">
    <location>
        <begin position="413"/>
        <end position="433"/>
    </location>
</feature>
<feature type="transmembrane region" description="Helical" evidence="9">
    <location>
        <begin position="76"/>
        <end position="96"/>
    </location>
</feature>
<feature type="transmembrane region" description="Helical" evidence="9">
    <location>
        <begin position="295"/>
        <end position="321"/>
    </location>
</feature>